<dbReference type="GO" id="GO:0019748">
    <property type="term" value="P:secondary metabolic process"/>
    <property type="evidence" value="ECO:0007669"/>
    <property type="project" value="TreeGrafter"/>
</dbReference>
<protein>
    <submittedName>
        <fullName evidence="7">Amidohydrolase family protein</fullName>
    </submittedName>
</protein>
<evidence type="ECO:0000256" key="3">
    <source>
        <dbReference type="ARBA" id="ARBA00022801"/>
    </source>
</evidence>
<accession>A0A0S2DGS0</accession>
<sequence length="288" mass="31533">MRRLFAILPLSLAVASFAVAAAPAPAPQPVFDVHVHLREGEASLKTYEREVADAKLKLAGFAGMWFGGPYQALQGDPDAIRRANDAHIALAAKHPEMLAVATVHPYDGQAALDELARIAGRGVKVLKLHPHTQQFDAADPRVLPLVRKAGELGVVVLFDNANILPGDSERLFNVAIQAPKTRFIFAHIGGMNFRFWNILALARTADDFFADNIFFDISATAVLMADSPVEKEFVWTLRNVGIGQVLLGSDYPQLPLAKAVDALDRLDLTDEEKEKIRIGNARRLFGLR</sequence>
<dbReference type="Gene3D" id="3.20.20.140">
    <property type="entry name" value="Metal-dependent hydrolases"/>
    <property type="match status" value="1"/>
</dbReference>
<dbReference type="InterPro" id="IPR032465">
    <property type="entry name" value="ACMSD"/>
</dbReference>
<evidence type="ECO:0000259" key="6">
    <source>
        <dbReference type="Pfam" id="PF04909"/>
    </source>
</evidence>
<dbReference type="EMBL" id="CP013140">
    <property type="protein sequence ID" value="ALN57781.1"/>
    <property type="molecule type" value="Genomic_DNA"/>
</dbReference>
<dbReference type="PANTHER" id="PTHR21240">
    <property type="entry name" value="2-AMINO-3-CARBOXYLMUCONATE-6-SEMIALDEHYDE DECARBOXYLASE"/>
    <property type="match status" value="1"/>
</dbReference>
<name>A0A0S2DGS0_LYSEN</name>
<feature type="signal peptide" evidence="5">
    <location>
        <begin position="1"/>
        <end position="20"/>
    </location>
</feature>
<dbReference type="Proteomes" id="UP000061569">
    <property type="component" value="Chromosome"/>
</dbReference>
<dbReference type="KEGG" id="lez:GLE_2432"/>
<comment type="function">
    <text evidence="1">Catalyzes the reversible cyclization of carbamoyl aspartate to dihydroorotate.</text>
</comment>
<dbReference type="InterPro" id="IPR032466">
    <property type="entry name" value="Metal_Hydrolase"/>
</dbReference>
<evidence type="ECO:0000256" key="1">
    <source>
        <dbReference type="ARBA" id="ARBA00002368"/>
    </source>
</evidence>
<feature type="domain" description="Amidohydrolase-related" evidence="6">
    <location>
        <begin position="32"/>
        <end position="287"/>
    </location>
</feature>
<feature type="chain" id="PRO_5006595151" evidence="5">
    <location>
        <begin position="21"/>
        <end position="288"/>
    </location>
</feature>
<proteinExistence type="predicted"/>
<evidence type="ECO:0000256" key="4">
    <source>
        <dbReference type="ARBA" id="ARBA00023239"/>
    </source>
</evidence>
<evidence type="ECO:0000313" key="7">
    <source>
        <dbReference type="EMBL" id="ALN57781.1"/>
    </source>
</evidence>
<gene>
    <name evidence="7" type="ORF">GLE_2432</name>
</gene>
<keyword evidence="5" id="KW-0732">Signal</keyword>
<organism evidence="7 8">
    <name type="scientific">Lysobacter enzymogenes</name>
    <dbReference type="NCBI Taxonomy" id="69"/>
    <lineage>
        <taxon>Bacteria</taxon>
        <taxon>Pseudomonadati</taxon>
        <taxon>Pseudomonadota</taxon>
        <taxon>Gammaproteobacteria</taxon>
        <taxon>Lysobacterales</taxon>
        <taxon>Lysobacteraceae</taxon>
        <taxon>Lysobacter</taxon>
    </lineage>
</organism>
<keyword evidence="4" id="KW-0456">Lyase</keyword>
<dbReference type="GO" id="GO:0046872">
    <property type="term" value="F:metal ion binding"/>
    <property type="evidence" value="ECO:0007669"/>
    <property type="project" value="UniProtKB-KW"/>
</dbReference>
<dbReference type="SUPFAM" id="SSF51556">
    <property type="entry name" value="Metallo-dependent hydrolases"/>
    <property type="match status" value="1"/>
</dbReference>
<dbReference type="STRING" id="69.GLE_2432"/>
<dbReference type="PANTHER" id="PTHR21240:SF28">
    <property type="entry name" value="ISO-OROTATE DECARBOXYLASE (EUROFUNG)"/>
    <property type="match status" value="1"/>
</dbReference>
<dbReference type="GO" id="GO:0016812">
    <property type="term" value="F:hydrolase activity, acting on carbon-nitrogen (but not peptide) bonds, in cyclic amides"/>
    <property type="evidence" value="ECO:0007669"/>
    <property type="project" value="InterPro"/>
</dbReference>
<reference evidence="7 8" key="1">
    <citation type="submission" date="2015-11" db="EMBL/GenBank/DDBJ databases">
        <title>Genome sequences of Lysobacter enzymogenes strain C3 and Lysobacter antibioticus ATCC 29479.</title>
        <authorList>
            <person name="Kobayashi D.Y."/>
        </authorList>
    </citation>
    <scope>NUCLEOTIDE SEQUENCE [LARGE SCALE GENOMIC DNA]</scope>
    <source>
        <strain evidence="7 8">C3</strain>
    </source>
</reference>
<evidence type="ECO:0000256" key="2">
    <source>
        <dbReference type="ARBA" id="ARBA00022723"/>
    </source>
</evidence>
<dbReference type="GO" id="GO:0016831">
    <property type="term" value="F:carboxy-lyase activity"/>
    <property type="evidence" value="ECO:0007669"/>
    <property type="project" value="InterPro"/>
</dbReference>
<dbReference type="AlphaFoldDB" id="A0A0S2DGS0"/>
<evidence type="ECO:0000256" key="5">
    <source>
        <dbReference type="SAM" id="SignalP"/>
    </source>
</evidence>
<dbReference type="InterPro" id="IPR006680">
    <property type="entry name" value="Amidohydro-rel"/>
</dbReference>
<dbReference type="Pfam" id="PF04909">
    <property type="entry name" value="Amidohydro_2"/>
    <property type="match status" value="1"/>
</dbReference>
<dbReference type="GO" id="GO:0005737">
    <property type="term" value="C:cytoplasm"/>
    <property type="evidence" value="ECO:0007669"/>
    <property type="project" value="TreeGrafter"/>
</dbReference>
<dbReference type="InterPro" id="IPR002195">
    <property type="entry name" value="Dihydroorotase_CS"/>
</dbReference>
<evidence type="ECO:0000313" key="8">
    <source>
        <dbReference type="Proteomes" id="UP000061569"/>
    </source>
</evidence>
<keyword evidence="2" id="KW-0479">Metal-binding</keyword>
<dbReference type="PATRIC" id="fig|69.6.peg.2394"/>
<keyword evidence="3 7" id="KW-0378">Hydrolase</keyword>
<dbReference type="PROSITE" id="PS00482">
    <property type="entry name" value="DIHYDROOROTASE_1"/>
    <property type="match status" value="1"/>
</dbReference>